<feature type="domain" description="MoaB/Mog" evidence="4">
    <location>
        <begin position="18"/>
        <end position="161"/>
    </location>
</feature>
<evidence type="ECO:0000259" key="4">
    <source>
        <dbReference type="SMART" id="SM00852"/>
    </source>
</evidence>
<dbReference type="OrthoDB" id="4349954at2759"/>
<comment type="pathway">
    <text evidence="2">Cofactor biosynthesis; molybdopterin biosynthesis.</text>
</comment>
<dbReference type="SMART" id="SM00852">
    <property type="entry name" value="MoCF_biosynth"/>
    <property type="match status" value="1"/>
</dbReference>
<dbReference type="AlphaFoldDB" id="A0A087USH5"/>
<dbReference type="Gene3D" id="3.40.980.10">
    <property type="entry name" value="MoaB/Mog-like domain"/>
    <property type="match status" value="1"/>
</dbReference>
<dbReference type="InterPro" id="IPR036425">
    <property type="entry name" value="MoaB/Mog-like_dom_sf"/>
</dbReference>
<comment type="cofactor">
    <cofactor evidence="2">
        <name>Mg(2+)</name>
        <dbReference type="ChEBI" id="CHEBI:18420"/>
    </cofactor>
</comment>
<dbReference type="UniPathway" id="UPA00344"/>
<dbReference type="OMA" id="DEDIRCD"/>
<keyword evidence="2" id="KW-0501">Molybdenum cofactor biosynthesis</keyword>
<dbReference type="EMBL" id="KK121356">
    <property type="protein sequence ID" value="KFM80314.1"/>
    <property type="molecule type" value="Genomic_DNA"/>
</dbReference>
<dbReference type="GO" id="GO:0097112">
    <property type="term" value="P:gamma-aminobutyric acid receptor clustering"/>
    <property type="evidence" value="ECO:0007669"/>
    <property type="project" value="TreeGrafter"/>
</dbReference>
<protein>
    <submittedName>
        <fullName evidence="5">Gephyrin</fullName>
    </submittedName>
</protein>
<dbReference type="GO" id="GO:0061598">
    <property type="term" value="F:molybdopterin adenylyltransferase activity"/>
    <property type="evidence" value="ECO:0007669"/>
    <property type="project" value="UniProtKB-UniRule"/>
</dbReference>
<dbReference type="GO" id="GO:0005829">
    <property type="term" value="C:cytosol"/>
    <property type="evidence" value="ECO:0007669"/>
    <property type="project" value="TreeGrafter"/>
</dbReference>
<accession>A0A087USH5</accession>
<comment type="catalytic activity">
    <reaction evidence="2">
        <text>molybdopterin + ATP + H(+) = adenylyl-molybdopterin + diphosphate</text>
        <dbReference type="Rhea" id="RHEA:31331"/>
        <dbReference type="ChEBI" id="CHEBI:15378"/>
        <dbReference type="ChEBI" id="CHEBI:30616"/>
        <dbReference type="ChEBI" id="CHEBI:33019"/>
        <dbReference type="ChEBI" id="CHEBI:58698"/>
        <dbReference type="ChEBI" id="CHEBI:62727"/>
    </reaction>
</comment>
<gene>
    <name evidence="5" type="ORF">X975_09047</name>
</gene>
<dbReference type="SUPFAM" id="SSF63867">
    <property type="entry name" value="MoeA C-terminal domain-like"/>
    <property type="match status" value="1"/>
</dbReference>
<dbReference type="CDD" id="cd00887">
    <property type="entry name" value="MoeA"/>
    <property type="match status" value="1"/>
</dbReference>
<dbReference type="GO" id="GO:0005524">
    <property type="term" value="F:ATP binding"/>
    <property type="evidence" value="ECO:0007669"/>
    <property type="project" value="UniProtKB-UniRule"/>
</dbReference>
<evidence type="ECO:0000256" key="1">
    <source>
        <dbReference type="ARBA" id="ARBA00007589"/>
    </source>
</evidence>
<keyword evidence="2" id="KW-0460">Magnesium</keyword>
<comment type="catalytic activity">
    <reaction evidence="2">
        <text>adenylyl-molybdopterin + molybdate = Mo-molybdopterin + AMP + H(+)</text>
        <dbReference type="Rhea" id="RHEA:35047"/>
        <dbReference type="ChEBI" id="CHEBI:15378"/>
        <dbReference type="ChEBI" id="CHEBI:36264"/>
        <dbReference type="ChEBI" id="CHEBI:62727"/>
        <dbReference type="ChEBI" id="CHEBI:71302"/>
        <dbReference type="ChEBI" id="CHEBI:456215"/>
    </reaction>
</comment>
<dbReference type="GO" id="GO:0099634">
    <property type="term" value="C:postsynaptic specialization membrane"/>
    <property type="evidence" value="ECO:0007669"/>
    <property type="project" value="GOC"/>
</dbReference>
<dbReference type="Proteomes" id="UP000054359">
    <property type="component" value="Unassembled WGS sequence"/>
</dbReference>
<dbReference type="GO" id="GO:0006777">
    <property type="term" value="P:Mo-molybdopterin cofactor biosynthetic process"/>
    <property type="evidence" value="ECO:0007669"/>
    <property type="project" value="UniProtKB-UniRule"/>
</dbReference>
<comment type="similarity">
    <text evidence="1">In the N-terminal section; belongs to the MoaB/Mog family.</text>
</comment>
<dbReference type="InterPro" id="IPR001453">
    <property type="entry name" value="MoaB/Mog_dom"/>
</dbReference>
<evidence type="ECO:0000313" key="6">
    <source>
        <dbReference type="Proteomes" id="UP000054359"/>
    </source>
</evidence>
<reference evidence="5 6" key="1">
    <citation type="submission" date="2013-11" db="EMBL/GenBank/DDBJ databases">
        <title>Genome sequencing of Stegodyphus mimosarum.</title>
        <authorList>
            <person name="Bechsgaard J."/>
        </authorList>
    </citation>
    <scope>NUCLEOTIDE SEQUENCE [LARGE SCALE GENOMIC DNA]</scope>
</reference>
<dbReference type="Pfam" id="PF00994">
    <property type="entry name" value="MoCF_biosynth"/>
    <property type="match status" value="1"/>
</dbReference>
<keyword evidence="6" id="KW-1185">Reference proteome</keyword>
<dbReference type="SUPFAM" id="SSF53218">
    <property type="entry name" value="Molybdenum cofactor biosynthesis proteins"/>
    <property type="match status" value="1"/>
</dbReference>
<dbReference type="GO" id="GO:0098970">
    <property type="term" value="P:postsynaptic neurotransmitter receptor diffusion trapping"/>
    <property type="evidence" value="ECO:0007669"/>
    <property type="project" value="TreeGrafter"/>
</dbReference>
<dbReference type="InterPro" id="IPR005111">
    <property type="entry name" value="MoeA_C_domain_IV"/>
</dbReference>
<dbReference type="GO" id="GO:0007529">
    <property type="term" value="P:establishment of synaptic specificity at neuromuscular junction"/>
    <property type="evidence" value="ECO:0007669"/>
    <property type="project" value="TreeGrafter"/>
</dbReference>
<dbReference type="NCBIfam" id="TIGR00177">
    <property type="entry name" value="molyb_syn"/>
    <property type="match status" value="1"/>
</dbReference>
<organism evidence="5 6">
    <name type="scientific">Stegodyphus mimosarum</name>
    <name type="common">African social velvet spider</name>
    <dbReference type="NCBI Taxonomy" id="407821"/>
    <lineage>
        <taxon>Eukaryota</taxon>
        <taxon>Metazoa</taxon>
        <taxon>Ecdysozoa</taxon>
        <taxon>Arthropoda</taxon>
        <taxon>Chelicerata</taxon>
        <taxon>Arachnida</taxon>
        <taxon>Araneae</taxon>
        <taxon>Araneomorphae</taxon>
        <taxon>Entelegynae</taxon>
        <taxon>Eresoidea</taxon>
        <taxon>Eresidae</taxon>
        <taxon>Stegodyphus</taxon>
    </lineage>
</organism>
<keyword evidence="3" id="KW-0472">Membrane</keyword>
<dbReference type="PANTHER" id="PTHR10192:SF5">
    <property type="entry name" value="GEPHYRIN"/>
    <property type="match status" value="1"/>
</dbReference>
<dbReference type="Gene3D" id="2.40.340.10">
    <property type="entry name" value="MoeA, C-terminal, domain IV"/>
    <property type="match status" value="1"/>
</dbReference>
<name>A0A087USH5_STEMI</name>
<keyword evidence="3" id="KW-1133">Transmembrane helix</keyword>
<dbReference type="GO" id="GO:0072579">
    <property type="term" value="P:glycine receptor clustering"/>
    <property type="evidence" value="ECO:0007669"/>
    <property type="project" value="TreeGrafter"/>
</dbReference>
<dbReference type="STRING" id="407821.A0A087USH5"/>
<evidence type="ECO:0000256" key="2">
    <source>
        <dbReference type="RuleBase" id="RU365090"/>
    </source>
</evidence>
<dbReference type="GO" id="GO:0046872">
    <property type="term" value="F:metal ion binding"/>
    <property type="evidence" value="ECO:0007669"/>
    <property type="project" value="UniProtKB-UniRule"/>
</dbReference>
<keyword evidence="2" id="KW-0500">Molybdenum</keyword>
<evidence type="ECO:0000313" key="5">
    <source>
        <dbReference type="EMBL" id="KFM80314.1"/>
    </source>
</evidence>
<dbReference type="PANTHER" id="PTHR10192">
    <property type="entry name" value="MOLYBDOPTERIN BIOSYNTHESIS PROTEIN"/>
    <property type="match status" value="1"/>
</dbReference>
<keyword evidence="2" id="KW-0479">Metal-binding</keyword>
<dbReference type="GO" id="GO:0061599">
    <property type="term" value="F:molybdopterin molybdotransferase activity"/>
    <property type="evidence" value="ECO:0007669"/>
    <property type="project" value="UniProtKB-UniRule"/>
</dbReference>
<comment type="similarity">
    <text evidence="2">Belongs to the MoeA family.</text>
</comment>
<dbReference type="InterPro" id="IPR038987">
    <property type="entry name" value="MoeA-like"/>
</dbReference>
<dbReference type="Pfam" id="PF03454">
    <property type="entry name" value="MoeA_C"/>
    <property type="match status" value="1"/>
</dbReference>
<sequence>MSICGIQKALVYLKPKIALLSTGDELVEPEMPLKPGCIRDSNKSTLMHMIIENKITAIDVGIARDTPDDIKSHLMIAFEAADIVISTGGVSMGERDMLKLVLEQDFGAKIHFGRIHMKPGKPATFSTVVFAGKKKLVFSLPGNPVSAFVCFYLFVIPCLKKMMGFRQPRHLTIKVELSQDLQLDERPEFQRAYLSSTPDGTFLAHSTGAQQSSRLLSMQNADALLVLPP</sequence>
<dbReference type="FunFam" id="3.40.980.10:FF:000001">
    <property type="entry name" value="Molybdopterin molybdenumtransferase"/>
    <property type="match status" value="1"/>
</dbReference>
<comment type="function">
    <text evidence="2">Catalyzes two steps in the biosynthesis of the molybdenum cofactor. In the first step, molybdopterin is adenylated. Subsequently, molybdate is inserted into adenylated molybdopterin and AMP is released.</text>
</comment>
<keyword evidence="3" id="KW-0812">Transmembrane</keyword>
<feature type="non-terminal residue" evidence="5">
    <location>
        <position position="229"/>
    </location>
</feature>
<dbReference type="GO" id="GO:0030425">
    <property type="term" value="C:dendrite"/>
    <property type="evidence" value="ECO:0007669"/>
    <property type="project" value="TreeGrafter"/>
</dbReference>
<feature type="transmembrane region" description="Helical" evidence="3">
    <location>
        <begin position="136"/>
        <end position="159"/>
    </location>
</feature>
<dbReference type="InterPro" id="IPR036688">
    <property type="entry name" value="MoeA_C_domain_IV_sf"/>
</dbReference>
<proteinExistence type="inferred from homology"/>
<evidence type="ECO:0000256" key="3">
    <source>
        <dbReference type="SAM" id="Phobius"/>
    </source>
</evidence>
<keyword evidence="2" id="KW-0808">Transferase</keyword>